<dbReference type="AlphaFoldDB" id="A0A843WA57"/>
<name>A0A843WA57_COLES</name>
<organism evidence="2 3">
    <name type="scientific">Colocasia esculenta</name>
    <name type="common">Wild taro</name>
    <name type="synonym">Arum esculentum</name>
    <dbReference type="NCBI Taxonomy" id="4460"/>
    <lineage>
        <taxon>Eukaryota</taxon>
        <taxon>Viridiplantae</taxon>
        <taxon>Streptophyta</taxon>
        <taxon>Embryophyta</taxon>
        <taxon>Tracheophyta</taxon>
        <taxon>Spermatophyta</taxon>
        <taxon>Magnoliopsida</taxon>
        <taxon>Liliopsida</taxon>
        <taxon>Araceae</taxon>
        <taxon>Aroideae</taxon>
        <taxon>Colocasieae</taxon>
        <taxon>Colocasia</taxon>
    </lineage>
</organism>
<proteinExistence type="predicted"/>
<gene>
    <name evidence="2" type="ORF">Taro_032681</name>
</gene>
<protein>
    <submittedName>
        <fullName evidence="2">Uncharacterized protein</fullName>
    </submittedName>
</protein>
<reference evidence="2" key="1">
    <citation type="submission" date="2017-07" db="EMBL/GenBank/DDBJ databases">
        <title>Taro Niue Genome Assembly and Annotation.</title>
        <authorList>
            <person name="Atibalentja N."/>
            <person name="Keating K."/>
            <person name="Fields C.J."/>
        </authorList>
    </citation>
    <scope>NUCLEOTIDE SEQUENCE</scope>
    <source>
        <strain evidence="2">Niue_2</strain>
        <tissue evidence="2">Leaf</tissue>
    </source>
</reference>
<comment type="caution">
    <text evidence="2">The sequence shown here is derived from an EMBL/GenBank/DDBJ whole genome shotgun (WGS) entry which is preliminary data.</text>
</comment>
<keyword evidence="3" id="KW-1185">Reference proteome</keyword>
<accession>A0A843WA57</accession>
<dbReference type="EMBL" id="NMUH01002434">
    <property type="protein sequence ID" value="MQL99949.1"/>
    <property type="molecule type" value="Genomic_DNA"/>
</dbReference>
<evidence type="ECO:0000313" key="3">
    <source>
        <dbReference type="Proteomes" id="UP000652761"/>
    </source>
</evidence>
<sequence length="180" mass="19780">MVLKMMDQQMRFQLKMMLEDPQRWQELEVQWMRKVEKEELESEEVKGQEPLGAQWETLQKLQLLLALLSDSTGPDGPDSSITGPDSSITSPGGPDSSTAFGPDGLATSSEGPDGWISASLLGPDGPELPSGGVDTRSIFQKTFWVNWDSVLTLAQGVSTLETFPEHHLGSFGTVCQHYLK</sequence>
<dbReference type="Proteomes" id="UP000652761">
    <property type="component" value="Unassembled WGS sequence"/>
</dbReference>
<evidence type="ECO:0000256" key="1">
    <source>
        <dbReference type="SAM" id="MobiDB-lite"/>
    </source>
</evidence>
<evidence type="ECO:0000313" key="2">
    <source>
        <dbReference type="EMBL" id="MQL99949.1"/>
    </source>
</evidence>
<feature type="region of interest" description="Disordered" evidence="1">
    <location>
        <begin position="72"/>
        <end position="113"/>
    </location>
</feature>
<feature type="compositionally biased region" description="Polar residues" evidence="1">
    <location>
        <begin position="81"/>
        <end position="99"/>
    </location>
</feature>